<dbReference type="PANTHER" id="PTHR37946">
    <property type="entry name" value="SLL1969 PROTEIN"/>
    <property type="match status" value="1"/>
</dbReference>
<feature type="domain" description="AB hydrolase-1" evidence="1">
    <location>
        <begin position="8"/>
        <end position="105"/>
    </location>
</feature>
<dbReference type="Pfam" id="PF00561">
    <property type="entry name" value="Abhydrolase_1"/>
    <property type="match status" value="1"/>
</dbReference>
<evidence type="ECO:0000313" key="2">
    <source>
        <dbReference type="EMBL" id="OBX52233.1"/>
    </source>
</evidence>
<dbReference type="PANTHER" id="PTHR37946:SF1">
    <property type="entry name" value="SLL1969 PROTEIN"/>
    <property type="match status" value="1"/>
</dbReference>
<evidence type="ECO:0000313" key="3">
    <source>
        <dbReference type="Proteomes" id="UP000092671"/>
    </source>
</evidence>
<accession>A0A1B8PMF1</accession>
<sequence>MANKPTTLILHGLHQTSLIVYPLARYIRRAGFIVHTPNYHSLGQDILAHAKRLDDYLLTHHNPKEPINLVAHSLGGLVVRQFLHDHPNWQVHRCVSLGTPHQGSVCATYVRRTLPLLIGKSYIGALDGTCPNVPKHVAFGVIAGNKPQGLGLPFLNHHNRHYHTQHGHDGTVFLYETELPSATDRLILPVTHTGMLTSSAVASQVVHFLEYGKFRRA</sequence>
<dbReference type="OrthoDB" id="489469at2"/>
<name>A0A1B8PMF1_MORNO</name>
<comment type="caution">
    <text evidence="2">The sequence shown here is derived from an EMBL/GenBank/DDBJ whole genome shotgun (WGS) entry which is preliminary data.</text>
</comment>
<dbReference type="AlphaFoldDB" id="A0A1B8PMF1"/>
<evidence type="ECO:0000259" key="1">
    <source>
        <dbReference type="Pfam" id="PF00561"/>
    </source>
</evidence>
<proteinExistence type="predicted"/>
<dbReference type="SUPFAM" id="SSF53474">
    <property type="entry name" value="alpha/beta-Hydrolases"/>
    <property type="match status" value="1"/>
</dbReference>
<dbReference type="InterPro" id="IPR000073">
    <property type="entry name" value="AB_hydrolase_1"/>
</dbReference>
<dbReference type="EMBL" id="LZDN01000001">
    <property type="protein sequence ID" value="OBX52233.1"/>
    <property type="molecule type" value="Genomic_DNA"/>
</dbReference>
<dbReference type="Proteomes" id="UP000092671">
    <property type="component" value="Unassembled WGS sequence"/>
</dbReference>
<organism evidence="2 3">
    <name type="scientific">Moraxella nonliquefaciens</name>
    <dbReference type="NCBI Taxonomy" id="478"/>
    <lineage>
        <taxon>Bacteria</taxon>
        <taxon>Pseudomonadati</taxon>
        <taxon>Pseudomonadota</taxon>
        <taxon>Gammaproteobacteria</taxon>
        <taxon>Moraxellales</taxon>
        <taxon>Moraxellaceae</taxon>
        <taxon>Moraxella</taxon>
    </lineage>
</organism>
<dbReference type="Gene3D" id="3.40.50.1820">
    <property type="entry name" value="alpha/beta hydrolase"/>
    <property type="match status" value="1"/>
</dbReference>
<dbReference type="InterPro" id="IPR029058">
    <property type="entry name" value="AB_hydrolase_fold"/>
</dbReference>
<dbReference type="RefSeq" id="WP_066890720.1">
    <property type="nucleotide sequence ID" value="NZ_LZDN01000001.1"/>
</dbReference>
<protein>
    <recommendedName>
        <fullName evidence="1">AB hydrolase-1 domain-containing protein</fullName>
    </recommendedName>
</protein>
<gene>
    <name evidence="2" type="ORF">A9Z60_00675</name>
</gene>
<reference evidence="2 3" key="1">
    <citation type="submission" date="2016-06" db="EMBL/GenBank/DDBJ databases">
        <title>Draft genome of Moraxella nonliquefaciens CCUG 60284.</title>
        <authorList>
            <person name="Salva-Serra F."/>
            <person name="Engstrom-Jakobsson H."/>
            <person name="Thorell K."/>
            <person name="Gonzales-Siles L."/>
            <person name="Karlsson R."/>
            <person name="Boulund F."/>
            <person name="Engstrand L."/>
            <person name="Kristiansson E."/>
            <person name="Moore E."/>
        </authorList>
    </citation>
    <scope>NUCLEOTIDE SEQUENCE [LARGE SCALE GENOMIC DNA]</scope>
    <source>
        <strain evidence="2 3">CCUG 60284</strain>
    </source>
</reference>